<evidence type="ECO:0000313" key="2">
    <source>
        <dbReference type="Proteomes" id="UP001060085"/>
    </source>
</evidence>
<proteinExistence type="predicted"/>
<keyword evidence="2" id="KW-1185">Reference proteome</keyword>
<organism evidence="1 2">
    <name type="scientific">Catharanthus roseus</name>
    <name type="common">Madagascar periwinkle</name>
    <name type="synonym">Vinca rosea</name>
    <dbReference type="NCBI Taxonomy" id="4058"/>
    <lineage>
        <taxon>Eukaryota</taxon>
        <taxon>Viridiplantae</taxon>
        <taxon>Streptophyta</taxon>
        <taxon>Embryophyta</taxon>
        <taxon>Tracheophyta</taxon>
        <taxon>Spermatophyta</taxon>
        <taxon>Magnoliopsida</taxon>
        <taxon>eudicotyledons</taxon>
        <taxon>Gunneridae</taxon>
        <taxon>Pentapetalae</taxon>
        <taxon>asterids</taxon>
        <taxon>lamiids</taxon>
        <taxon>Gentianales</taxon>
        <taxon>Apocynaceae</taxon>
        <taxon>Rauvolfioideae</taxon>
        <taxon>Vinceae</taxon>
        <taxon>Catharanthinae</taxon>
        <taxon>Catharanthus</taxon>
    </lineage>
</organism>
<comment type="caution">
    <text evidence="1">The sequence shown here is derived from an EMBL/GenBank/DDBJ whole genome shotgun (WGS) entry which is preliminary data.</text>
</comment>
<sequence length="168" mass="19008">MFGRTIHHETTYHDEMAHPWFLLPKNNPAISPPKETFKLRDLYAGEFSSGFTSSGFCEDDKGEGEPPSTPISALRSLMLFSSSFIRPPISSSILRKRNIVSSSTPHEGGKRIGNPQNQTYQQYFALDLQNLVFPATITQRNPFRYNFRVSQQSTIQAHIKIDAGDEML</sequence>
<reference evidence="2" key="1">
    <citation type="journal article" date="2023" name="Nat. Plants">
        <title>Single-cell RNA sequencing provides a high-resolution roadmap for understanding the multicellular compartmentation of specialized metabolism.</title>
        <authorList>
            <person name="Sun S."/>
            <person name="Shen X."/>
            <person name="Li Y."/>
            <person name="Li Y."/>
            <person name="Wang S."/>
            <person name="Li R."/>
            <person name="Zhang H."/>
            <person name="Shen G."/>
            <person name="Guo B."/>
            <person name="Wei J."/>
            <person name="Xu J."/>
            <person name="St-Pierre B."/>
            <person name="Chen S."/>
            <person name="Sun C."/>
        </authorList>
    </citation>
    <scope>NUCLEOTIDE SEQUENCE [LARGE SCALE GENOMIC DNA]</scope>
</reference>
<accession>A0ACC0C6A9</accession>
<dbReference type="Proteomes" id="UP001060085">
    <property type="component" value="Linkage Group LG01"/>
</dbReference>
<dbReference type="EMBL" id="CM044701">
    <property type="protein sequence ID" value="KAI5680425.1"/>
    <property type="molecule type" value="Genomic_DNA"/>
</dbReference>
<gene>
    <name evidence="1" type="ORF">M9H77_01652</name>
</gene>
<name>A0ACC0C6A9_CATRO</name>
<protein>
    <submittedName>
        <fullName evidence="1">Uncharacterized protein</fullName>
    </submittedName>
</protein>
<evidence type="ECO:0000313" key="1">
    <source>
        <dbReference type="EMBL" id="KAI5680425.1"/>
    </source>
</evidence>